<reference evidence="2" key="1">
    <citation type="submission" date="2015-01" db="EMBL/GenBank/DDBJ databases">
        <authorList>
            <person name="Aksoy S."/>
            <person name="Warren W."/>
            <person name="Wilson R.K."/>
        </authorList>
    </citation>
    <scope>NUCLEOTIDE SEQUENCE [LARGE SCALE GENOMIC DNA]</scope>
    <source>
        <strain evidence="2">IAEA</strain>
    </source>
</reference>
<keyword evidence="2" id="KW-1185">Reference proteome</keyword>
<dbReference type="EMBL" id="JXJN01008576">
    <property type="status" value="NOT_ANNOTATED_CDS"/>
    <property type="molecule type" value="Genomic_DNA"/>
</dbReference>
<dbReference type="EnsemblMetazoa" id="GPPI019089-RA">
    <property type="protein sequence ID" value="GPPI019089-PA"/>
    <property type="gene ID" value="GPPI019089"/>
</dbReference>
<accession>A0A1B0B501</accession>
<dbReference type="AlphaFoldDB" id="A0A1B0B501"/>
<proteinExistence type="predicted"/>
<sequence length="102" mass="11986">MFPYIMLPYKFDRHICMLLWKTATLKHSGGRITPLRGMVTLGTRWGRPKESNGPSPDVLRPLGASINRLKSGHFHIFARMKTLRKLCLQFSERKYRQKEQQE</sequence>
<evidence type="ECO:0000313" key="2">
    <source>
        <dbReference type="Proteomes" id="UP000092460"/>
    </source>
</evidence>
<reference evidence="1" key="2">
    <citation type="submission" date="2020-05" db="UniProtKB">
        <authorList>
            <consortium name="EnsemblMetazoa"/>
        </authorList>
    </citation>
    <scope>IDENTIFICATION</scope>
    <source>
        <strain evidence="1">IAEA</strain>
    </source>
</reference>
<name>A0A1B0B501_9MUSC</name>
<organism evidence="1 2">
    <name type="scientific">Glossina palpalis gambiensis</name>
    <dbReference type="NCBI Taxonomy" id="67801"/>
    <lineage>
        <taxon>Eukaryota</taxon>
        <taxon>Metazoa</taxon>
        <taxon>Ecdysozoa</taxon>
        <taxon>Arthropoda</taxon>
        <taxon>Hexapoda</taxon>
        <taxon>Insecta</taxon>
        <taxon>Pterygota</taxon>
        <taxon>Neoptera</taxon>
        <taxon>Endopterygota</taxon>
        <taxon>Diptera</taxon>
        <taxon>Brachycera</taxon>
        <taxon>Muscomorpha</taxon>
        <taxon>Hippoboscoidea</taxon>
        <taxon>Glossinidae</taxon>
        <taxon>Glossina</taxon>
    </lineage>
</organism>
<dbReference type="Proteomes" id="UP000092460">
    <property type="component" value="Unassembled WGS sequence"/>
</dbReference>
<evidence type="ECO:0000313" key="1">
    <source>
        <dbReference type="EnsemblMetazoa" id="GPPI019089-PA"/>
    </source>
</evidence>
<protein>
    <submittedName>
        <fullName evidence="1">Uncharacterized protein</fullName>
    </submittedName>
</protein>
<dbReference type="VEuPathDB" id="VectorBase:GPPI019089"/>